<gene>
    <name evidence="1" type="ORF">EXIGLDRAFT_76637</name>
</gene>
<proteinExistence type="predicted"/>
<evidence type="ECO:0008006" key="3">
    <source>
        <dbReference type="Google" id="ProtNLM"/>
    </source>
</evidence>
<reference evidence="1 2" key="1">
    <citation type="journal article" date="2016" name="Mol. Biol. Evol.">
        <title>Comparative Genomics of Early-Diverging Mushroom-Forming Fungi Provides Insights into the Origins of Lignocellulose Decay Capabilities.</title>
        <authorList>
            <person name="Nagy L.G."/>
            <person name="Riley R."/>
            <person name="Tritt A."/>
            <person name="Adam C."/>
            <person name="Daum C."/>
            <person name="Floudas D."/>
            <person name="Sun H."/>
            <person name="Yadav J.S."/>
            <person name="Pangilinan J."/>
            <person name="Larsson K.H."/>
            <person name="Matsuura K."/>
            <person name="Barry K."/>
            <person name="Labutti K."/>
            <person name="Kuo R."/>
            <person name="Ohm R.A."/>
            <person name="Bhattacharya S.S."/>
            <person name="Shirouzu T."/>
            <person name="Yoshinaga Y."/>
            <person name="Martin F.M."/>
            <person name="Grigoriev I.V."/>
            <person name="Hibbett D.S."/>
        </authorList>
    </citation>
    <scope>NUCLEOTIDE SEQUENCE [LARGE SCALE GENOMIC DNA]</scope>
    <source>
        <strain evidence="1 2">HHB12029</strain>
    </source>
</reference>
<dbReference type="EMBL" id="KV426010">
    <property type="protein sequence ID" value="KZV92349.1"/>
    <property type="molecule type" value="Genomic_DNA"/>
</dbReference>
<dbReference type="Proteomes" id="UP000077266">
    <property type="component" value="Unassembled WGS sequence"/>
</dbReference>
<evidence type="ECO:0000313" key="1">
    <source>
        <dbReference type="EMBL" id="KZV92349.1"/>
    </source>
</evidence>
<dbReference type="InParanoid" id="A0A166AJ15"/>
<keyword evidence="2" id="KW-1185">Reference proteome</keyword>
<evidence type="ECO:0000313" key="2">
    <source>
        <dbReference type="Proteomes" id="UP000077266"/>
    </source>
</evidence>
<name>A0A166AJ15_EXIGL</name>
<organism evidence="1 2">
    <name type="scientific">Exidia glandulosa HHB12029</name>
    <dbReference type="NCBI Taxonomy" id="1314781"/>
    <lineage>
        <taxon>Eukaryota</taxon>
        <taxon>Fungi</taxon>
        <taxon>Dikarya</taxon>
        <taxon>Basidiomycota</taxon>
        <taxon>Agaricomycotina</taxon>
        <taxon>Agaricomycetes</taxon>
        <taxon>Auriculariales</taxon>
        <taxon>Exidiaceae</taxon>
        <taxon>Exidia</taxon>
    </lineage>
</organism>
<accession>A0A166AJ15</accession>
<sequence length="278" mass="31660">MYSLIEKATIYAKQIDTVISGSNIMVDDALQHRLERLFVVFRKIEALVAKEAKKSLKRSLWKLFQLLTCIDMRLSCVDSSRYVGEFRRLRHSDVRKLEMIAQRTLAAGVISWTGARVDGEVMVVRYIEADSSQQSSEDNSLSRDYTEVIRGLSTVQASHPHVVQLYGLRTGPPEACFSAFRAGTHDVFDFLRRSAENDEGVRARRCLLTSYKILDASWYLKHVHNLAWIPGNVLPDNARVVTVDDAGEPQIGLFDDIVDGQRWERGIQDNLNCHWKGF</sequence>
<dbReference type="AlphaFoldDB" id="A0A166AJ15"/>
<protein>
    <recommendedName>
        <fullName evidence="3">Protein kinase domain-containing protein</fullName>
    </recommendedName>
</protein>